<keyword evidence="2" id="KW-1185">Reference proteome</keyword>
<evidence type="ECO:0000313" key="1">
    <source>
        <dbReference type="EMBL" id="MBW6530518.1"/>
    </source>
</evidence>
<dbReference type="EMBL" id="JAHXZN010000001">
    <property type="protein sequence ID" value="MBW6530518.1"/>
    <property type="molecule type" value="Genomic_DNA"/>
</dbReference>
<dbReference type="RefSeq" id="WP_219747867.1">
    <property type="nucleotide sequence ID" value="NZ_JAHXZN010000001.1"/>
</dbReference>
<name>A0ABS7BLN9_9SPHN</name>
<proteinExistence type="predicted"/>
<reference evidence="1 2" key="1">
    <citation type="submission" date="2021-07" db="EMBL/GenBank/DDBJ databases">
        <title>Sphingomonas sp.</title>
        <authorList>
            <person name="Feng G."/>
            <person name="Li J."/>
            <person name="Pan M."/>
        </authorList>
    </citation>
    <scope>NUCLEOTIDE SEQUENCE [LARGE SCALE GENOMIC DNA]</scope>
    <source>
        <strain evidence="1 2">RRHST34</strain>
    </source>
</reference>
<organism evidence="1 2">
    <name type="scientific">Sphingomonas citri</name>
    <dbReference type="NCBI Taxonomy" id="2862499"/>
    <lineage>
        <taxon>Bacteria</taxon>
        <taxon>Pseudomonadati</taxon>
        <taxon>Pseudomonadota</taxon>
        <taxon>Alphaproteobacteria</taxon>
        <taxon>Sphingomonadales</taxon>
        <taxon>Sphingomonadaceae</taxon>
        <taxon>Sphingomonas</taxon>
    </lineage>
</organism>
<comment type="caution">
    <text evidence="1">The sequence shown here is derived from an EMBL/GenBank/DDBJ whole genome shotgun (WGS) entry which is preliminary data.</text>
</comment>
<accession>A0ABS7BLN9</accession>
<dbReference type="Proteomes" id="UP000759103">
    <property type="component" value="Unassembled WGS sequence"/>
</dbReference>
<evidence type="ECO:0000313" key="2">
    <source>
        <dbReference type="Proteomes" id="UP000759103"/>
    </source>
</evidence>
<gene>
    <name evidence="1" type="ORF">KZ820_07195</name>
</gene>
<sequence>MPADKVTFRNDTSLDVAILVFYGATDGLCVDKPRRRNITMQPGAKDDFDFGPDLICYCYQPAVSGPPPENCGHQQARPGDLVVLI</sequence>
<protein>
    <submittedName>
        <fullName evidence="1">Uncharacterized protein</fullName>
    </submittedName>
</protein>